<feature type="compositionally biased region" description="Pro residues" evidence="1">
    <location>
        <begin position="95"/>
        <end position="106"/>
    </location>
</feature>
<feature type="domain" description="DUF632" evidence="2">
    <location>
        <begin position="293"/>
        <end position="429"/>
    </location>
</feature>
<evidence type="ECO:0000256" key="1">
    <source>
        <dbReference type="SAM" id="MobiDB-lite"/>
    </source>
</evidence>
<dbReference type="Pfam" id="PF04783">
    <property type="entry name" value="DUF630"/>
    <property type="match status" value="1"/>
</dbReference>
<name>A0A6A1WVG9_9ROSI</name>
<dbReference type="InterPro" id="IPR006867">
    <property type="entry name" value="DUF632"/>
</dbReference>
<proteinExistence type="predicted"/>
<evidence type="ECO:0000259" key="3">
    <source>
        <dbReference type="Pfam" id="PF04783"/>
    </source>
</evidence>
<accession>A0A6A1WVG9</accession>
<dbReference type="AlphaFoldDB" id="A0A6A1WVG9"/>
<feature type="domain" description="DUF632" evidence="2">
    <location>
        <begin position="490"/>
        <end position="624"/>
    </location>
</feature>
<keyword evidence="5" id="KW-1185">Reference proteome</keyword>
<feature type="domain" description="DUF630" evidence="3">
    <location>
        <begin position="1"/>
        <end position="59"/>
    </location>
</feature>
<gene>
    <name evidence="4" type="ORF">CJ030_MR1G008441</name>
</gene>
<feature type="compositionally biased region" description="Basic residues" evidence="1">
    <location>
        <begin position="150"/>
        <end position="162"/>
    </location>
</feature>
<dbReference type="EMBL" id="RXIC02000019">
    <property type="protein sequence ID" value="KAB1226710.1"/>
    <property type="molecule type" value="Genomic_DNA"/>
</dbReference>
<sequence length="759" mass="86166">MGCSQSKIENEEAVTRCKDRKLYMKEAVSSRNAFAAAHSSYATYLKNTGAALSDYAHGEVSHFLSSSSSHPAFSSPPSSSAAAAVAAAAAVTADLPPPPPPLPNFPSPLQRAVSAPEMKIQKHDPPRPVAGTIIEEEEDDESDGEDPRTQLKRRSGSSRRNSRVLEDEGPPPPVTRVPQQEAQVPMPPQQHDTPYTYDYFFSVENMPATTLTDESPTPPVEVAARNGEIDRKLSEEKPKRMDDDGGGVGVGDEARENENMEAAVPAVTKMGKKVKQATGAADGKRIVKSNKNLLQIFLDLDDHFLKASEAAHDVSKMLEATRLHYHSNFADNRGHIDHSTRVMRVITWNRSFRGFPNDNIDDGKDDFDSEENETHATVLDKLLAWEKKLYDEVKTGELMKFEYQKKVASLTKLKKRGTNSEALEKAKAAEVLSYALLFLNSKCTFVNAPNSDFCYLKFYLLKSVGNMSPHIQDRYFSSTFSRKGELIHILFGWMANMWETMRSHHESQSKIVIDMKKLDISQSPKETSEHHHECTYQLQLVVQEWHSQFQKLLNHQKEYIKALNSWLKLNLIPTESSLREKVSSPPRSPNPPIQGLLHAWQDHLEKLQDELAKSAIYNFAAVIHSIFEHQEEELKLKQKCDDTRKELSRKTRQYEDWYHKYMQRRVPDELDPEKAEGNAQNELLIEKQFVLDSLKKRLDDESEHYQRQCLQVREKTLASLKTCLPDLFRAISTFARECSEMYKHLRSISQHGNSSRNSS</sequence>
<feature type="region of interest" description="Disordered" evidence="1">
    <location>
        <begin position="63"/>
        <end position="190"/>
    </location>
</feature>
<feature type="compositionally biased region" description="Low complexity" evidence="1">
    <location>
        <begin position="63"/>
        <end position="94"/>
    </location>
</feature>
<dbReference type="PANTHER" id="PTHR21450">
    <property type="entry name" value="PROTEIN ALTERED PHOSPHATE STARVATION RESPONSE 1"/>
    <property type="match status" value="1"/>
</dbReference>
<protein>
    <recommendedName>
        <fullName evidence="6">DUF632 domain-containing protein</fullName>
    </recommendedName>
</protein>
<comment type="caution">
    <text evidence="4">The sequence shown here is derived from an EMBL/GenBank/DDBJ whole genome shotgun (WGS) entry which is preliminary data.</text>
</comment>
<dbReference type="PANTHER" id="PTHR21450:SF59">
    <property type="entry name" value="PROTEIN, PUTATIVE_ 48652-45869-RELATED"/>
    <property type="match status" value="1"/>
</dbReference>
<evidence type="ECO:0000259" key="2">
    <source>
        <dbReference type="Pfam" id="PF04782"/>
    </source>
</evidence>
<organism evidence="4 5">
    <name type="scientific">Morella rubra</name>
    <name type="common">Chinese bayberry</name>
    <dbReference type="NCBI Taxonomy" id="262757"/>
    <lineage>
        <taxon>Eukaryota</taxon>
        <taxon>Viridiplantae</taxon>
        <taxon>Streptophyta</taxon>
        <taxon>Embryophyta</taxon>
        <taxon>Tracheophyta</taxon>
        <taxon>Spermatophyta</taxon>
        <taxon>Magnoliopsida</taxon>
        <taxon>eudicotyledons</taxon>
        <taxon>Gunneridae</taxon>
        <taxon>Pentapetalae</taxon>
        <taxon>rosids</taxon>
        <taxon>fabids</taxon>
        <taxon>Fagales</taxon>
        <taxon>Myricaceae</taxon>
        <taxon>Morella</taxon>
    </lineage>
</organism>
<evidence type="ECO:0008006" key="6">
    <source>
        <dbReference type="Google" id="ProtNLM"/>
    </source>
</evidence>
<reference evidence="4 5" key="1">
    <citation type="journal article" date="2019" name="Plant Biotechnol. J.">
        <title>The red bayberry genome and genetic basis of sex determination.</title>
        <authorList>
            <person name="Jia H.M."/>
            <person name="Jia H.J."/>
            <person name="Cai Q.L."/>
            <person name="Wang Y."/>
            <person name="Zhao H.B."/>
            <person name="Yang W.F."/>
            <person name="Wang G.Y."/>
            <person name="Li Y.H."/>
            <person name="Zhan D.L."/>
            <person name="Shen Y.T."/>
            <person name="Niu Q.F."/>
            <person name="Chang L."/>
            <person name="Qiu J."/>
            <person name="Zhao L."/>
            <person name="Xie H.B."/>
            <person name="Fu W.Y."/>
            <person name="Jin J."/>
            <person name="Li X.W."/>
            <person name="Jiao Y."/>
            <person name="Zhou C.C."/>
            <person name="Tu T."/>
            <person name="Chai C.Y."/>
            <person name="Gao J.L."/>
            <person name="Fan L.J."/>
            <person name="van de Weg E."/>
            <person name="Wang J.Y."/>
            <person name="Gao Z.S."/>
        </authorList>
    </citation>
    <scope>NUCLEOTIDE SEQUENCE [LARGE SCALE GENOMIC DNA]</scope>
    <source>
        <tissue evidence="4">Leaves</tissue>
    </source>
</reference>
<dbReference type="InterPro" id="IPR006868">
    <property type="entry name" value="DUF630"/>
</dbReference>
<feature type="compositionally biased region" description="Acidic residues" evidence="1">
    <location>
        <begin position="134"/>
        <end position="144"/>
    </location>
</feature>
<dbReference type="Proteomes" id="UP000516437">
    <property type="component" value="Chromosome 1"/>
</dbReference>
<dbReference type="Pfam" id="PF04782">
    <property type="entry name" value="DUF632"/>
    <property type="match status" value="2"/>
</dbReference>
<dbReference type="OrthoDB" id="674656at2759"/>
<evidence type="ECO:0000313" key="4">
    <source>
        <dbReference type="EMBL" id="KAB1226710.1"/>
    </source>
</evidence>
<evidence type="ECO:0000313" key="5">
    <source>
        <dbReference type="Proteomes" id="UP000516437"/>
    </source>
</evidence>